<dbReference type="KEGG" id="mvo:Mvol_0434"/>
<accession>D7DSI4</accession>
<dbReference type="InterPro" id="IPR011256">
    <property type="entry name" value="Reg_factor_effector_dom_sf"/>
</dbReference>
<dbReference type="InterPro" id="IPR000551">
    <property type="entry name" value="MerR-type_HTH_dom"/>
</dbReference>
<dbReference type="Proteomes" id="UP000007722">
    <property type="component" value="Chromosome"/>
</dbReference>
<dbReference type="InterPro" id="IPR029442">
    <property type="entry name" value="GyrI-like"/>
</dbReference>
<keyword evidence="5" id="KW-0175">Coiled coil</keyword>
<dbReference type="GO" id="GO:0003677">
    <property type="term" value="F:DNA binding"/>
    <property type="evidence" value="ECO:0007669"/>
    <property type="project" value="UniProtKB-KW"/>
</dbReference>
<dbReference type="EMBL" id="CP002057">
    <property type="protein sequence ID" value="ADI36094.1"/>
    <property type="molecule type" value="Genomic_DNA"/>
</dbReference>
<keyword evidence="8" id="KW-1185">Reference proteome</keyword>
<dbReference type="Gene3D" id="1.10.1660.10">
    <property type="match status" value="1"/>
</dbReference>
<dbReference type="Pfam" id="PF06445">
    <property type="entry name" value="GyrI-like"/>
    <property type="match status" value="1"/>
</dbReference>
<dbReference type="HOGENOM" id="CLU_065103_2_2_2"/>
<dbReference type="PROSITE" id="PS00552">
    <property type="entry name" value="HTH_MERR_1"/>
    <property type="match status" value="1"/>
</dbReference>
<dbReference type="InterPro" id="IPR047057">
    <property type="entry name" value="MerR_fam"/>
</dbReference>
<evidence type="ECO:0000256" key="5">
    <source>
        <dbReference type="SAM" id="Coils"/>
    </source>
</evidence>
<dbReference type="InParanoid" id="D7DSI4"/>
<feature type="coiled-coil region" evidence="5">
    <location>
        <begin position="84"/>
        <end position="111"/>
    </location>
</feature>
<dbReference type="SMART" id="SM00871">
    <property type="entry name" value="AraC_E_bind"/>
    <property type="match status" value="1"/>
</dbReference>
<gene>
    <name evidence="7" type="ordered locus">Mvol_0434</name>
</gene>
<dbReference type="Gene3D" id="3.20.80.10">
    <property type="entry name" value="Regulatory factor, effector binding domain"/>
    <property type="match status" value="1"/>
</dbReference>
<feature type="domain" description="HTH merR-type" evidence="6">
    <location>
        <begin position="5"/>
        <end position="74"/>
    </location>
</feature>
<dbReference type="SUPFAM" id="SSF46955">
    <property type="entry name" value="Putative DNA-binding domain"/>
    <property type="match status" value="1"/>
</dbReference>
<keyword evidence="4" id="KW-0804">Transcription</keyword>
<reference evidence="7 8" key="1">
    <citation type="submission" date="2010-05" db="EMBL/GenBank/DDBJ databases">
        <title>Complete sequence of Methanococcus voltae A3.</title>
        <authorList>
            <consortium name="US DOE Joint Genome Institute"/>
            <person name="Lucas S."/>
            <person name="Copeland A."/>
            <person name="Lapidus A."/>
            <person name="Cheng J.-F."/>
            <person name="Bruce D."/>
            <person name="Goodwin L."/>
            <person name="Pitluck S."/>
            <person name="Lowry S."/>
            <person name="Clum A."/>
            <person name="Land M."/>
            <person name="Hauser L."/>
            <person name="Kyrpides N."/>
            <person name="Mikhailova N."/>
            <person name="Whitman W.B."/>
            <person name="Woyke T."/>
        </authorList>
    </citation>
    <scope>NUCLEOTIDE SEQUENCE [LARGE SCALE GENOMIC DNA]</scope>
    <source>
        <strain evidence="8">ATCC BAA-1334 / A3</strain>
    </source>
</reference>
<dbReference type="PROSITE" id="PS50937">
    <property type="entry name" value="HTH_MERR_2"/>
    <property type="match status" value="1"/>
</dbReference>
<keyword evidence="3" id="KW-0238">DNA-binding</keyword>
<dbReference type="GO" id="GO:0003700">
    <property type="term" value="F:DNA-binding transcription factor activity"/>
    <property type="evidence" value="ECO:0007669"/>
    <property type="project" value="InterPro"/>
</dbReference>
<dbReference type="InterPro" id="IPR010499">
    <property type="entry name" value="AraC_E-bd"/>
</dbReference>
<dbReference type="PANTHER" id="PTHR30204">
    <property type="entry name" value="REDOX-CYCLING DRUG-SENSING TRANSCRIPTIONAL ACTIVATOR SOXR"/>
    <property type="match status" value="1"/>
</dbReference>
<dbReference type="AlphaFoldDB" id="D7DSI4"/>
<dbReference type="Pfam" id="PF13411">
    <property type="entry name" value="MerR_1"/>
    <property type="match status" value="1"/>
</dbReference>
<evidence type="ECO:0000256" key="2">
    <source>
        <dbReference type="ARBA" id="ARBA00023015"/>
    </source>
</evidence>
<dbReference type="SMART" id="SM00422">
    <property type="entry name" value="HTH_MERR"/>
    <property type="match status" value="1"/>
</dbReference>
<dbReference type="SUPFAM" id="SSF55136">
    <property type="entry name" value="Probable bacterial effector-binding domain"/>
    <property type="match status" value="1"/>
</dbReference>
<keyword evidence="2" id="KW-0805">Transcription regulation</keyword>
<evidence type="ECO:0000256" key="3">
    <source>
        <dbReference type="ARBA" id="ARBA00023125"/>
    </source>
</evidence>
<evidence type="ECO:0000256" key="4">
    <source>
        <dbReference type="ARBA" id="ARBA00023163"/>
    </source>
</evidence>
<dbReference type="PANTHER" id="PTHR30204:SF69">
    <property type="entry name" value="MERR-FAMILY TRANSCRIPTIONAL REGULATOR"/>
    <property type="match status" value="1"/>
</dbReference>
<dbReference type="STRING" id="456320.Mvol_0434"/>
<dbReference type="InterPro" id="IPR009061">
    <property type="entry name" value="DNA-bd_dom_put_sf"/>
</dbReference>
<dbReference type="eggNOG" id="arCOG03200">
    <property type="taxonomic scope" value="Archaea"/>
</dbReference>
<sequence length="283" mass="32698">MSRLKISIGQFSRMTNLTKRALRYYDEKGLLVPEKNIITNYRYYTVEDFKKGIKINSLVKVGFNVDNVKKILEAESHGDMDYVKTKLKERCKEVNNEIEKLEGIKRMLLNSGSILEVVKMTNEPVIKTIEKVRVLSKREFGTYGTSCTKLIADLMHMIYSAENRKKDIKIVGPPMMLCYDGEYVEEGADIEMAIPISGNIELTDEKMELKYLPSVEVVSIIHKGPYSTLCSSYAKIMEYAEKNDLKLVIPDRELYFNSPMDTPIDELETEIQYPFIRENKIKE</sequence>
<evidence type="ECO:0000259" key="6">
    <source>
        <dbReference type="PROSITE" id="PS50937"/>
    </source>
</evidence>
<organism evidence="7 8">
    <name type="scientific">Methanococcus voltae (strain ATCC BAA-1334 / A3)</name>
    <dbReference type="NCBI Taxonomy" id="456320"/>
    <lineage>
        <taxon>Archaea</taxon>
        <taxon>Methanobacteriati</taxon>
        <taxon>Methanobacteriota</taxon>
        <taxon>Methanomada group</taxon>
        <taxon>Methanococci</taxon>
        <taxon>Methanococcales</taxon>
        <taxon>Methanococcaceae</taxon>
        <taxon>Methanococcus</taxon>
    </lineage>
</organism>
<keyword evidence="1" id="KW-0678">Repressor</keyword>
<name>D7DSI4_METV3</name>
<proteinExistence type="predicted"/>
<evidence type="ECO:0000256" key="1">
    <source>
        <dbReference type="ARBA" id="ARBA00022491"/>
    </source>
</evidence>
<protein>
    <submittedName>
        <fullName evidence="7">Transcriptional regulator, MerR family</fullName>
    </submittedName>
</protein>
<evidence type="ECO:0000313" key="8">
    <source>
        <dbReference type="Proteomes" id="UP000007722"/>
    </source>
</evidence>
<dbReference type="OrthoDB" id="104532at2157"/>
<evidence type="ECO:0000313" key="7">
    <source>
        <dbReference type="EMBL" id="ADI36094.1"/>
    </source>
</evidence>